<gene>
    <name evidence="2" type="ORF">SAMN05192548_10826</name>
</gene>
<dbReference type="AlphaFoldDB" id="A0A1M6YZ42"/>
<dbReference type="RefSeq" id="WP_159442616.1">
    <property type="nucleotide sequence ID" value="NZ_CADFGY010000038.1"/>
</dbReference>
<dbReference type="Pfam" id="PF13480">
    <property type="entry name" value="Acetyltransf_6"/>
    <property type="match status" value="1"/>
</dbReference>
<dbReference type="EMBL" id="FRAB01000082">
    <property type="protein sequence ID" value="SHL23410.1"/>
    <property type="molecule type" value="Genomic_DNA"/>
</dbReference>
<name>A0A1M6YZ42_9BURK</name>
<dbReference type="GO" id="GO:0016740">
    <property type="term" value="F:transferase activity"/>
    <property type="evidence" value="ECO:0007669"/>
    <property type="project" value="UniProtKB-KW"/>
</dbReference>
<sequence length="401" mass="45432">MMQAFFADVRAPAKRTFPAHCRDRTGFQLEIITNPVRFRALQQEWNDLWSKEEGRYGQAFAACWQCWLRVAQPRGRKLCCITLREQGRLVLVWPLVTYRKLFWTVVRPLASESTDYTNILVQGGASAPALIERAWHAVERLSGADVILLPFTSADSGLYELASGKRHVMVKTAHPLAVAKLRCEKDWETYSASLGRLFRNRPGSLERRLSTMGAMQIRILGPENKDENARLVDWMLSCKRQWAARTGKKGGWLYSREYRDYLVALLNQTDDGIIARLLVLSLDGEPIAVNIFGVGKNCLDDLIAGFEPAYARQTPGAIATEHCVRWALEHNLDMDLGAGTEKYKGYWSRQHISTVWSLQIANTLWGLLGFHADNLRQRVRWRLPVGAEGLCHESSTSRATG</sequence>
<dbReference type="Gene3D" id="3.40.630.30">
    <property type="match status" value="1"/>
</dbReference>
<keyword evidence="2" id="KW-0808">Transferase</keyword>
<dbReference type="SUPFAM" id="SSF55729">
    <property type="entry name" value="Acyl-CoA N-acyltransferases (Nat)"/>
    <property type="match status" value="1"/>
</dbReference>
<proteinExistence type="predicted"/>
<feature type="domain" description="BioF2-like acetyltransferase" evidence="1">
    <location>
        <begin position="203"/>
        <end position="344"/>
    </location>
</feature>
<reference evidence="2 3" key="1">
    <citation type="submission" date="2016-11" db="EMBL/GenBank/DDBJ databases">
        <authorList>
            <person name="Jaros S."/>
            <person name="Januszkiewicz K."/>
            <person name="Wedrychowicz H."/>
        </authorList>
    </citation>
    <scope>NUCLEOTIDE SEQUENCE [LARGE SCALE GENOMIC DNA]</scope>
    <source>
        <strain evidence="2 3">LMG 20594</strain>
    </source>
</reference>
<protein>
    <submittedName>
        <fullName evidence="2">Acetyltransferase involved in cellulose biosynthesis, CelD/BcsL family</fullName>
    </submittedName>
</protein>
<evidence type="ECO:0000313" key="3">
    <source>
        <dbReference type="Proteomes" id="UP000184395"/>
    </source>
</evidence>
<evidence type="ECO:0000259" key="1">
    <source>
        <dbReference type="Pfam" id="PF13480"/>
    </source>
</evidence>
<accession>A0A1M6YZ42</accession>
<evidence type="ECO:0000313" key="2">
    <source>
        <dbReference type="EMBL" id="SHL23410.1"/>
    </source>
</evidence>
<organism evidence="2 3">
    <name type="scientific">Paraburkholderia terricola</name>
    <dbReference type="NCBI Taxonomy" id="169427"/>
    <lineage>
        <taxon>Bacteria</taxon>
        <taxon>Pseudomonadati</taxon>
        <taxon>Pseudomonadota</taxon>
        <taxon>Betaproteobacteria</taxon>
        <taxon>Burkholderiales</taxon>
        <taxon>Burkholderiaceae</taxon>
        <taxon>Paraburkholderia</taxon>
    </lineage>
</organism>
<dbReference type="STRING" id="169427.SAMN05192548_10826"/>
<dbReference type="InterPro" id="IPR016181">
    <property type="entry name" value="Acyl_CoA_acyltransferase"/>
</dbReference>
<dbReference type="InterPro" id="IPR038740">
    <property type="entry name" value="BioF2-like_GNAT_dom"/>
</dbReference>
<dbReference type="Proteomes" id="UP000184395">
    <property type="component" value="Unassembled WGS sequence"/>
</dbReference>
<dbReference type="OrthoDB" id="8998823at2"/>